<dbReference type="AlphaFoldDB" id="A0A653AZI6"/>
<proteinExistence type="predicted"/>
<evidence type="ECO:0000313" key="1">
    <source>
        <dbReference type="EMBL" id="VDN61793.1"/>
    </source>
</evidence>
<dbReference type="Gene3D" id="1.20.1740.10">
    <property type="entry name" value="Amino acid/polyamine transporter I"/>
    <property type="match status" value="1"/>
</dbReference>
<name>A0A653AZI6_ECTOL</name>
<reference evidence="1" key="1">
    <citation type="submission" date="2018-11" db="EMBL/GenBank/DDBJ databases">
        <authorList>
            <consortium name="Genoscope - CEA"/>
            <person name="William W."/>
        </authorList>
    </citation>
    <scope>NUCLEOTIDE SEQUENCE [LARGE SCALE GENOMIC DNA]</scope>
    <source>
        <strain evidence="1">T9AD</strain>
    </source>
</reference>
<dbReference type="EMBL" id="LR130779">
    <property type="protein sequence ID" value="VDN61793.1"/>
    <property type="molecule type" value="Genomic_DNA"/>
</dbReference>
<accession>A0A653AZI6</accession>
<organism evidence="1">
    <name type="scientific">Ectopseudomonas oleovorans</name>
    <name type="common">Pseudomonas oleovorans</name>
    <dbReference type="NCBI Taxonomy" id="301"/>
    <lineage>
        <taxon>Bacteria</taxon>
        <taxon>Pseudomonadati</taxon>
        <taxon>Pseudomonadota</taxon>
        <taxon>Gammaproteobacteria</taxon>
        <taxon>Pseudomonadales</taxon>
        <taxon>Pseudomonadaceae</taxon>
        <taxon>Ectopseudomonas</taxon>
    </lineage>
</organism>
<sequence length="402" mass="43195">MTAMIVLTLLLVAALLFWPRVAKAPMWRATVTPLASIIGSGFLILGPVMLVNFGSWAPLAMLVLCALGYAFGSAMRFNIRYLGDSPQGRGTPLQDLGERLSSWVLAFAYFISVAYYLNLFGAFAGRIVDVRGGTLPKVITTLIYLLILAAGYLRGFSVMERLEKFSVSLKLAIIASLLAGLAVHTAQQDMASVLAYSPASTQGTLALQLLLGLIVTVQGFETSRYLGQHYDAATRVRSMRHAQWLASAIYLVYAALLTLSFHQQTMTLDETAIIDLMGVVALVLPPLLIAAALSAQFSAAVADTSASGGLINELSGQRLRARHGYVLLTLTGLLLTWLFDVFEIISHASRAFALYYGVQSLLAAVRAAQQPASLRRHLQIAGFTLLGLVGLAAVLFSIPVEG</sequence>
<gene>
    <name evidence="1" type="ORF">POT9AD_0802</name>
</gene>
<protein>
    <submittedName>
        <fullName evidence="1">Uncharacterized protein</fullName>
    </submittedName>
</protein>